<dbReference type="FunCoup" id="A0A7L4YQZ8">
    <property type="interactions" value="405"/>
</dbReference>
<sequence length="396" mass="42642">MKYPEPPPIDPALQPIFDAHDEGKISVELKEPIAGREDLSKVYTPGVAEVCTRIYDYPTEKRKYTAAPHTVAVVSDGTAVLGLGDIGPDAALPVMEGKACLFKQFAGIDSYPIVLNTKDVDEIIETVKAIAPSFGGINLEDISAPRCFEIEDRLKEELDIPVMHDDQHGTAIVVTAALRNARMLSGRKDGELRIVIAGAGASGIACAKMLYSTGVRDIILTDSKGAIDPSRHDLTPVKQQLLSWTNQEGVRGSTEEILAGKDCFIGLSGATVSEEAIASMNHDPIIFALSNPTPEIHPEIARKYATVVATGRSDFPNQINNVLAFPGIFRGAFQAGATQITEEMKIAAAVAIADVVLDEMSTEKILPEPFDERVIPAVTEAVKNAWLTGDAEWVIR</sequence>
<evidence type="ECO:0000259" key="8">
    <source>
        <dbReference type="SMART" id="SM01274"/>
    </source>
</evidence>
<keyword evidence="10" id="KW-1185">Reference proteome</keyword>
<dbReference type="KEGG" id="eke:EK0264_16185"/>
<name>A0A7L4YQZ8_9ACTN</name>
<feature type="domain" description="Malic enzyme NAD-binding" evidence="7">
    <location>
        <begin position="167"/>
        <end position="387"/>
    </location>
</feature>
<dbReference type="Gene3D" id="3.40.50.720">
    <property type="entry name" value="NAD(P)-binding Rossmann-like Domain"/>
    <property type="match status" value="1"/>
</dbReference>
<evidence type="ECO:0000256" key="6">
    <source>
        <dbReference type="RuleBase" id="RU003427"/>
    </source>
</evidence>
<keyword evidence="5 6" id="KW-0479">Metal-binding</keyword>
<proteinExistence type="inferred from homology"/>
<feature type="active site" description="Proton acceptor" evidence="3">
    <location>
        <position position="98"/>
    </location>
</feature>
<dbReference type="InParanoid" id="A0A7L4YQZ8"/>
<feature type="binding site" evidence="4">
    <location>
        <position position="291"/>
    </location>
    <ligand>
        <name>(S)-malate</name>
        <dbReference type="ChEBI" id="CHEBI:15589"/>
    </ligand>
</feature>
<evidence type="ECO:0000259" key="7">
    <source>
        <dbReference type="SMART" id="SM00919"/>
    </source>
</evidence>
<dbReference type="Proteomes" id="UP000463857">
    <property type="component" value="Chromosome"/>
</dbReference>
<evidence type="ECO:0000313" key="10">
    <source>
        <dbReference type="Proteomes" id="UP000463857"/>
    </source>
</evidence>
<dbReference type="InterPro" id="IPR001891">
    <property type="entry name" value="Malic_OxRdtase"/>
</dbReference>
<dbReference type="SUPFAM" id="SSF53223">
    <property type="entry name" value="Aminoacid dehydrogenase-like, N-terminal domain"/>
    <property type="match status" value="1"/>
</dbReference>
<evidence type="ECO:0000256" key="3">
    <source>
        <dbReference type="PIRSR" id="PIRSR000106-1"/>
    </source>
</evidence>
<evidence type="ECO:0000256" key="2">
    <source>
        <dbReference type="ARBA" id="ARBA00023002"/>
    </source>
</evidence>
<dbReference type="PANTHER" id="PTHR43237">
    <property type="entry name" value="NADP-DEPENDENT MALIC ENZYME"/>
    <property type="match status" value="1"/>
</dbReference>
<dbReference type="GO" id="GO:0004470">
    <property type="term" value="F:malic enzyme activity"/>
    <property type="evidence" value="ECO:0007669"/>
    <property type="project" value="InterPro"/>
</dbReference>
<dbReference type="Pfam" id="PF00390">
    <property type="entry name" value="malic"/>
    <property type="match status" value="1"/>
</dbReference>
<feature type="active site" description="Proton donor" evidence="3">
    <location>
        <position position="43"/>
    </location>
</feature>
<feature type="binding site" evidence="4">
    <location>
        <position position="320"/>
    </location>
    <ligand>
        <name>(S)-malate</name>
        <dbReference type="ChEBI" id="CHEBI:15589"/>
    </ligand>
</feature>
<dbReference type="InterPro" id="IPR046346">
    <property type="entry name" value="Aminoacid_DH-like_N_sf"/>
</dbReference>
<reference evidence="9 10" key="1">
    <citation type="journal article" date="2018" name="Int. J. Syst. Evol. Microbiol.">
        <title>Epidermidibacterium keratini gen. nov., sp. nov., a member of the family Sporichthyaceae, isolated from keratin epidermis.</title>
        <authorList>
            <person name="Lee D.G."/>
            <person name="Trujillo M.E."/>
            <person name="Kang S."/>
            <person name="Nam J.J."/>
            <person name="Kim Y.J."/>
        </authorList>
    </citation>
    <scope>NUCLEOTIDE SEQUENCE [LARGE SCALE GENOMIC DNA]</scope>
    <source>
        <strain evidence="9 10">EPI-7</strain>
    </source>
</reference>
<feature type="binding site" evidence="5">
    <location>
        <position position="141"/>
    </location>
    <ligand>
        <name>a divalent metal cation</name>
        <dbReference type="ChEBI" id="CHEBI:60240"/>
    </ligand>
</feature>
<dbReference type="GO" id="GO:0046872">
    <property type="term" value="F:metal ion binding"/>
    <property type="evidence" value="ECO:0007669"/>
    <property type="project" value="UniProtKB-KW"/>
</dbReference>
<dbReference type="InterPro" id="IPR012302">
    <property type="entry name" value="Malic_NAD-bd"/>
</dbReference>
<dbReference type="InterPro" id="IPR045213">
    <property type="entry name" value="Malic_NAD-bd_bact_type"/>
</dbReference>
<dbReference type="OrthoDB" id="9805787at2"/>
<dbReference type="AlphaFoldDB" id="A0A7L4YQZ8"/>
<dbReference type="SMART" id="SM01274">
    <property type="entry name" value="malic"/>
    <property type="match status" value="1"/>
</dbReference>
<organism evidence="9 10">
    <name type="scientific">Epidermidibacterium keratini</name>
    <dbReference type="NCBI Taxonomy" id="1891644"/>
    <lineage>
        <taxon>Bacteria</taxon>
        <taxon>Bacillati</taxon>
        <taxon>Actinomycetota</taxon>
        <taxon>Actinomycetes</taxon>
        <taxon>Sporichthyales</taxon>
        <taxon>Sporichthyaceae</taxon>
        <taxon>Epidermidibacterium</taxon>
    </lineage>
</organism>
<dbReference type="GO" id="GO:0051287">
    <property type="term" value="F:NAD binding"/>
    <property type="evidence" value="ECO:0007669"/>
    <property type="project" value="InterPro"/>
</dbReference>
<dbReference type="SMART" id="SM00919">
    <property type="entry name" value="Malic_M"/>
    <property type="match status" value="1"/>
</dbReference>
<dbReference type="InterPro" id="IPR012301">
    <property type="entry name" value="Malic_N_dom"/>
</dbReference>
<dbReference type="GO" id="GO:0016616">
    <property type="term" value="F:oxidoreductase activity, acting on the CH-OH group of donors, NAD or NADP as acceptor"/>
    <property type="evidence" value="ECO:0007669"/>
    <property type="project" value="InterPro"/>
</dbReference>
<dbReference type="PANTHER" id="PTHR43237:SF4">
    <property type="entry name" value="NADP-DEPENDENT MALIC ENZYME"/>
    <property type="match status" value="1"/>
</dbReference>
<dbReference type="InterPro" id="IPR036291">
    <property type="entry name" value="NAD(P)-bd_dom_sf"/>
</dbReference>
<gene>
    <name evidence="9" type="ORF">EK0264_16185</name>
</gene>
<dbReference type="Gene3D" id="3.40.50.10380">
    <property type="entry name" value="Malic enzyme, N-terminal domain"/>
    <property type="match status" value="1"/>
</dbReference>
<evidence type="ECO:0000256" key="4">
    <source>
        <dbReference type="PIRSR" id="PIRSR000106-2"/>
    </source>
</evidence>
<dbReference type="PRINTS" id="PR00072">
    <property type="entry name" value="MALOXRDTASE"/>
</dbReference>
<dbReference type="EMBL" id="CP047156">
    <property type="protein sequence ID" value="QHC01675.1"/>
    <property type="molecule type" value="Genomic_DNA"/>
</dbReference>
<dbReference type="SUPFAM" id="SSF51735">
    <property type="entry name" value="NAD(P)-binding Rossmann-fold domains"/>
    <property type="match status" value="1"/>
</dbReference>
<feature type="binding site" evidence="5">
    <location>
        <position position="166"/>
    </location>
    <ligand>
        <name>a divalent metal cation</name>
        <dbReference type="ChEBI" id="CHEBI:60240"/>
    </ligand>
</feature>
<protein>
    <submittedName>
        <fullName evidence="9">NAD-dependent malic enzyme</fullName>
    </submittedName>
</protein>
<evidence type="ECO:0000313" key="9">
    <source>
        <dbReference type="EMBL" id="QHC01675.1"/>
    </source>
</evidence>
<dbReference type="PIRSF" id="PIRSF000106">
    <property type="entry name" value="ME"/>
    <property type="match status" value="1"/>
</dbReference>
<dbReference type="CDD" id="cd05311">
    <property type="entry name" value="NAD_bind_2_malic_enz"/>
    <property type="match status" value="1"/>
</dbReference>
<evidence type="ECO:0000256" key="5">
    <source>
        <dbReference type="PIRSR" id="PIRSR000106-3"/>
    </source>
</evidence>
<keyword evidence="2" id="KW-0560">Oxidoreductase</keyword>
<feature type="binding site" evidence="5">
    <location>
        <position position="140"/>
    </location>
    <ligand>
        <name>a divalent metal cation</name>
        <dbReference type="ChEBI" id="CHEBI:60240"/>
    </ligand>
</feature>
<evidence type="ECO:0000256" key="1">
    <source>
        <dbReference type="ARBA" id="ARBA00008785"/>
    </source>
</evidence>
<feature type="domain" description="Malic enzyme N-terminal" evidence="8">
    <location>
        <begin position="22"/>
        <end position="155"/>
    </location>
</feature>
<comment type="similarity">
    <text evidence="1 6">Belongs to the malic enzymes family.</text>
</comment>
<comment type="cofactor">
    <cofactor evidence="5">
        <name>Mg(2+)</name>
        <dbReference type="ChEBI" id="CHEBI:18420"/>
    </cofactor>
    <cofactor evidence="5">
        <name>Mn(2+)</name>
        <dbReference type="ChEBI" id="CHEBI:29035"/>
    </cofactor>
    <text evidence="5">Divalent metal cations. Prefers magnesium or manganese.</text>
</comment>
<accession>A0A7L4YQZ8</accession>
<dbReference type="Pfam" id="PF03949">
    <property type="entry name" value="Malic_M"/>
    <property type="match status" value="1"/>
</dbReference>
<dbReference type="InterPro" id="IPR051674">
    <property type="entry name" value="Malate_Decarboxylase"/>
</dbReference>
<dbReference type="RefSeq" id="WP_159546810.1">
    <property type="nucleotide sequence ID" value="NZ_CP047156.1"/>
</dbReference>
<dbReference type="InterPro" id="IPR037062">
    <property type="entry name" value="Malic_N_dom_sf"/>
</dbReference>